<feature type="transmembrane region" description="Helical" evidence="1">
    <location>
        <begin position="68"/>
        <end position="93"/>
    </location>
</feature>
<feature type="transmembrane region" description="Helical" evidence="1">
    <location>
        <begin position="12"/>
        <end position="31"/>
    </location>
</feature>
<keyword evidence="3" id="KW-1185">Reference proteome</keyword>
<evidence type="ECO:0000256" key="1">
    <source>
        <dbReference type="SAM" id="Phobius"/>
    </source>
</evidence>
<reference evidence="2" key="2">
    <citation type="submission" date="2020-09" db="EMBL/GenBank/DDBJ databases">
        <authorList>
            <person name="Sun Q."/>
            <person name="Sedlacek I."/>
        </authorList>
    </citation>
    <scope>NUCLEOTIDE SEQUENCE</scope>
    <source>
        <strain evidence="2">CCM 7086</strain>
    </source>
</reference>
<comment type="caution">
    <text evidence="2">The sequence shown here is derived from an EMBL/GenBank/DDBJ whole genome shotgun (WGS) entry which is preliminary data.</text>
</comment>
<keyword evidence="1" id="KW-1133">Transmembrane helix</keyword>
<proteinExistence type="predicted"/>
<feature type="transmembrane region" description="Helical" evidence="1">
    <location>
        <begin position="99"/>
        <end position="122"/>
    </location>
</feature>
<reference evidence="2" key="1">
    <citation type="journal article" date="2014" name="Int. J. Syst. Evol. Microbiol.">
        <title>Complete genome sequence of Corynebacterium casei LMG S-19264T (=DSM 44701T), isolated from a smear-ripened cheese.</title>
        <authorList>
            <consortium name="US DOE Joint Genome Institute (JGI-PGF)"/>
            <person name="Walter F."/>
            <person name="Albersmeier A."/>
            <person name="Kalinowski J."/>
            <person name="Ruckert C."/>
        </authorList>
    </citation>
    <scope>NUCLEOTIDE SEQUENCE</scope>
    <source>
        <strain evidence="2">CCM 7086</strain>
    </source>
</reference>
<organism evidence="2 3">
    <name type="scientific">Oxalicibacterium flavum</name>
    <dbReference type="NCBI Taxonomy" id="179467"/>
    <lineage>
        <taxon>Bacteria</taxon>
        <taxon>Pseudomonadati</taxon>
        <taxon>Pseudomonadota</taxon>
        <taxon>Betaproteobacteria</taxon>
        <taxon>Burkholderiales</taxon>
        <taxon>Oxalobacteraceae</taxon>
        <taxon>Oxalicibacterium</taxon>
    </lineage>
</organism>
<evidence type="ECO:0000313" key="3">
    <source>
        <dbReference type="Proteomes" id="UP000620266"/>
    </source>
</evidence>
<keyword evidence="1" id="KW-0472">Membrane</keyword>
<keyword evidence="1" id="KW-0812">Transmembrane</keyword>
<feature type="transmembrane region" description="Helical" evidence="1">
    <location>
        <begin position="37"/>
        <end position="56"/>
    </location>
</feature>
<dbReference type="AlphaFoldDB" id="A0A8J2XZ57"/>
<accession>A0A8J2XZ57</accession>
<evidence type="ECO:0000313" key="2">
    <source>
        <dbReference type="EMBL" id="GGC06141.1"/>
    </source>
</evidence>
<name>A0A8J2XZ57_9BURK</name>
<dbReference type="EMBL" id="BMCG01000003">
    <property type="protein sequence ID" value="GGC06141.1"/>
    <property type="molecule type" value="Genomic_DNA"/>
</dbReference>
<dbReference type="Proteomes" id="UP000620266">
    <property type="component" value="Unassembled WGS sequence"/>
</dbReference>
<protein>
    <submittedName>
        <fullName evidence="2">Uncharacterized protein</fullName>
    </submittedName>
</protein>
<gene>
    <name evidence="2" type="ORF">GCM10007205_14150</name>
</gene>
<sequence>MTENTTTKNKPMHFAAYLGLYIGAWIAGAVVANGISIIMGSVYAQATAPVIIGFWIGKSLMKNRRRDWIGILCFPIFTFVSGLLGHAMGYAFANQSASGLNYSALISLVIAFVLSCGLFAILNTKRKVLD</sequence>
<dbReference type="RefSeq" id="WP_188395534.1">
    <property type="nucleotide sequence ID" value="NZ_BMCG01000003.1"/>
</dbReference>